<dbReference type="FunFam" id="3.30.70.580:FF:000002">
    <property type="entry name" value="tRNA pseudouridine synthase"/>
    <property type="match status" value="1"/>
</dbReference>
<proteinExistence type="inferred from homology"/>
<feature type="compositionally biased region" description="Acidic residues" evidence="5">
    <location>
        <begin position="370"/>
        <end position="380"/>
    </location>
</feature>
<evidence type="ECO:0000256" key="3">
    <source>
        <dbReference type="ARBA" id="ARBA00023235"/>
    </source>
</evidence>
<dbReference type="Gene3D" id="3.30.70.580">
    <property type="entry name" value="Pseudouridine synthase I, catalytic domain, N-terminal subdomain"/>
    <property type="match status" value="1"/>
</dbReference>
<dbReference type="SUPFAM" id="SSF55120">
    <property type="entry name" value="Pseudouridine synthase"/>
    <property type="match status" value="2"/>
</dbReference>
<evidence type="ECO:0000256" key="4">
    <source>
        <dbReference type="ARBA" id="ARBA00036943"/>
    </source>
</evidence>
<dbReference type="GO" id="GO:0005634">
    <property type="term" value="C:nucleus"/>
    <property type="evidence" value="ECO:0000318"/>
    <property type="project" value="GO_Central"/>
</dbReference>
<protein>
    <recommendedName>
        <fullName evidence="6">Pseudouridine synthase I TruA alpha/beta domain-containing protein</fullName>
    </recommendedName>
</protein>
<dbReference type="InterPro" id="IPR001406">
    <property type="entry name" value="PsdUridine_synth_TruA"/>
</dbReference>
<dbReference type="KEGG" id="cre:CHLRE_16g691900v5"/>
<dbReference type="InterPro" id="IPR020094">
    <property type="entry name" value="TruA/RsuA/RluB/E/F_N"/>
</dbReference>
<name>A0A2K3CSL6_CHLRE</name>
<dbReference type="STRING" id="3055.A0A2K3CSL6"/>
<evidence type="ECO:0000313" key="7">
    <source>
        <dbReference type="EMBL" id="PNW71241.1"/>
    </source>
</evidence>
<feature type="compositionally biased region" description="Basic and acidic residues" evidence="5">
    <location>
        <begin position="274"/>
        <end position="289"/>
    </location>
</feature>
<dbReference type="InParanoid" id="A0A2K3CSL6"/>
<evidence type="ECO:0000313" key="8">
    <source>
        <dbReference type="Proteomes" id="UP000006906"/>
    </source>
</evidence>
<dbReference type="InterPro" id="IPR020095">
    <property type="entry name" value="PsdUridine_synth_TruA_C"/>
</dbReference>
<dbReference type="RefSeq" id="XP_042915345.1">
    <property type="nucleotide sequence ID" value="XM_043071727.1"/>
</dbReference>
<feature type="compositionally biased region" description="Low complexity" evidence="5">
    <location>
        <begin position="1"/>
        <end position="16"/>
    </location>
</feature>
<feature type="region of interest" description="Disordered" evidence="5">
    <location>
        <begin position="272"/>
        <end position="292"/>
    </location>
</feature>
<keyword evidence="3" id="KW-0413">Isomerase</keyword>
<comment type="catalytic activity">
    <reaction evidence="4">
        <text>a uridine in tRNA = a pseudouridine in tRNA</text>
        <dbReference type="Rhea" id="RHEA:54572"/>
        <dbReference type="Rhea" id="RHEA-COMP:13339"/>
        <dbReference type="Rhea" id="RHEA-COMP:13934"/>
        <dbReference type="ChEBI" id="CHEBI:65314"/>
        <dbReference type="ChEBI" id="CHEBI:65315"/>
    </reaction>
</comment>
<feature type="domain" description="Pseudouridine synthase I TruA alpha/beta" evidence="6">
    <location>
        <begin position="413"/>
        <end position="506"/>
    </location>
</feature>
<dbReference type="Proteomes" id="UP000006906">
    <property type="component" value="Chromosome 16"/>
</dbReference>
<feature type="compositionally biased region" description="Acidic residues" evidence="5">
    <location>
        <begin position="337"/>
        <end position="348"/>
    </location>
</feature>
<dbReference type="AlphaFoldDB" id="A0A2K3CSL6"/>
<evidence type="ECO:0000256" key="1">
    <source>
        <dbReference type="ARBA" id="ARBA00009375"/>
    </source>
</evidence>
<feature type="region of interest" description="Disordered" evidence="5">
    <location>
        <begin position="333"/>
        <end position="380"/>
    </location>
</feature>
<organism evidence="7 8">
    <name type="scientific">Chlamydomonas reinhardtii</name>
    <name type="common">Chlamydomonas smithii</name>
    <dbReference type="NCBI Taxonomy" id="3055"/>
    <lineage>
        <taxon>Eukaryota</taxon>
        <taxon>Viridiplantae</taxon>
        <taxon>Chlorophyta</taxon>
        <taxon>core chlorophytes</taxon>
        <taxon>Chlorophyceae</taxon>
        <taxon>CS clade</taxon>
        <taxon>Chlamydomonadales</taxon>
        <taxon>Chlamydomonadaceae</taxon>
        <taxon>Chlamydomonas</taxon>
    </lineage>
</organism>
<dbReference type="GO" id="GO:0003723">
    <property type="term" value="F:RNA binding"/>
    <property type="evidence" value="ECO:0007669"/>
    <property type="project" value="InterPro"/>
</dbReference>
<evidence type="ECO:0000256" key="5">
    <source>
        <dbReference type="SAM" id="MobiDB-lite"/>
    </source>
</evidence>
<keyword evidence="2" id="KW-0819">tRNA processing</keyword>
<dbReference type="PANTHER" id="PTHR11142:SF9">
    <property type="entry name" value="TRNA PSEUDOURIDINE SYNTHASE-RELATED"/>
    <property type="match status" value="1"/>
</dbReference>
<dbReference type="FunCoup" id="A0A2K3CSL6">
    <property type="interactions" value="73"/>
</dbReference>
<dbReference type="EMBL" id="CM008977">
    <property type="protein sequence ID" value="PNW71241.1"/>
    <property type="molecule type" value="Genomic_DNA"/>
</dbReference>
<dbReference type="GO" id="GO:0031119">
    <property type="term" value="P:tRNA pseudouridine synthesis"/>
    <property type="evidence" value="ECO:0000318"/>
    <property type="project" value="GO_Central"/>
</dbReference>
<evidence type="ECO:0000259" key="6">
    <source>
        <dbReference type="Pfam" id="PF01416"/>
    </source>
</evidence>
<dbReference type="Gene3D" id="3.30.70.660">
    <property type="entry name" value="Pseudouridine synthase I, catalytic domain, C-terminal subdomain"/>
    <property type="match status" value="2"/>
</dbReference>
<dbReference type="InterPro" id="IPR020103">
    <property type="entry name" value="PsdUridine_synth_cat_dom_sf"/>
</dbReference>
<dbReference type="OMA" id="FQARREC"/>
<dbReference type="GO" id="GO:1990481">
    <property type="term" value="P:mRNA pseudouridine synthesis"/>
    <property type="evidence" value="ECO:0000318"/>
    <property type="project" value="GO_Central"/>
</dbReference>
<dbReference type="GeneID" id="66056819"/>
<dbReference type="Gramene" id="PNW71241">
    <property type="protein sequence ID" value="PNW71241"/>
    <property type="gene ID" value="CHLRE_16g691900v5"/>
</dbReference>
<sequence length="642" mass="67954">MPSADAARAPGTPAAPTSLPDVTASTGPAKSTRASNDTGPKRNVRADEAAAAAKAAAEDEYAATGGPLRTKRPPGMIKRSIAMHVGYVGTAFNGLQVNRESASDSTVEAVLERAVYGAGLIAESNFGDLKKIKWTRNSRTDKGVHSVSTVVGLRVLLGSDERFDTDPEGLEIAAALNGRLPPAVRVFSAQRVNKKFNARRFCFDRTYEYLLPAYLLVPPPAGGSSNNSTAAAVAAAQRDLDPAEVSAALERLRQALQCYVGTHPFQNYTARRKTYTDTAKDREARKAAREAAAAGAAEAAGAGAGVSTAPAADEVDELEAAAEAAAAAAAAGAAAGEDVDDSEEDAEGEGAKKSVRQRRKEAKEARAQDDPLEEDEGEEVDGALEEYEAEEPGGPPRAWTQSCHWLYERSADRRDRVTVRHFRSITSFTAEEPAPLVLGGIPCVRLRVRGMSFMLHQIRHMIGGALSVARGMLPLELLAASLCAHSRVTVPRAPPHTLILADCTFPQFRKAGADEARVARWSGERLMLRQGGQDNLAAFRAESLDPALNELLSHPDWERFETCLPRFYWDPQAQQEVIAAHKNWEALRAERAAAKKREAEELAAAEAAAAAATAASAVEGGVVEGAAAADGAAAAPAAEVVA</sequence>
<gene>
    <name evidence="7" type="ORF">CHLRE_16g691900v5</name>
</gene>
<dbReference type="Pfam" id="PF01416">
    <property type="entry name" value="PseudoU_synth_1"/>
    <property type="match status" value="1"/>
</dbReference>
<dbReference type="InterPro" id="IPR020097">
    <property type="entry name" value="PsdUridine_synth_TruA_a/b_dom"/>
</dbReference>
<keyword evidence="8" id="KW-1185">Reference proteome</keyword>
<reference evidence="7 8" key="1">
    <citation type="journal article" date="2007" name="Science">
        <title>The Chlamydomonas genome reveals the evolution of key animal and plant functions.</title>
        <authorList>
            <person name="Merchant S.S."/>
            <person name="Prochnik S.E."/>
            <person name="Vallon O."/>
            <person name="Harris E.H."/>
            <person name="Karpowicz S.J."/>
            <person name="Witman G.B."/>
            <person name="Terry A."/>
            <person name="Salamov A."/>
            <person name="Fritz-Laylin L.K."/>
            <person name="Marechal-Drouard L."/>
            <person name="Marshall W.F."/>
            <person name="Qu L.H."/>
            <person name="Nelson D.R."/>
            <person name="Sanderfoot A.A."/>
            <person name="Spalding M.H."/>
            <person name="Kapitonov V.V."/>
            <person name="Ren Q."/>
            <person name="Ferris P."/>
            <person name="Lindquist E."/>
            <person name="Shapiro H."/>
            <person name="Lucas S.M."/>
            <person name="Grimwood J."/>
            <person name="Schmutz J."/>
            <person name="Cardol P."/>
            <person name="Cerutti H."/>
            <person name="Chanfreau G."/>
            <person name="Chen C.L."/>
            <person name="Cognat V."/>
            <person name="Croft M.T."/>
            <person name="Dent R."/>
            <person name="Dutcher S."/>
            <person name="Fernandez E."/>
            <person name="Fukuzawa H."/>
            <person name="Gonzalez-Ballester D."/>
            <person name="Gonzalez-Halphen D."/>
            <person name="Hallmann A."/>
            <person name="Hanikenne M."/>
            <person name="Hippler M."/>
            <person name="Inwood W."/>
            <person name="Jabbari K."/>
            <person name="Kalanon M."/>
            <person name="Kuras R."/>
            <person name="Lefebvre P.A."/>
            <person name="Lemaire S.D."/>
            <person name="Lobanov A.V."/>
            <person name="Lohr M."/>
            <person name="Manuell A."/>
            <person name="Meier I."/>
            <person name="Mets L."/>
            <person name="Mittag M."/>
            <person name="Mittelmeier T."/>
            <person name="Moroney J.V."/>
            <person name="Moseley J."/>
            <person name="Napoli C."/>
            <person name="Nedelcu A.M."/>
            <person name="Niyogi K."/>
            <person name="Novoselov S.V."/>
            <person name="Paulsen I.T."/>
            <person name="Pazour G."/>
            <person name="Purton S."/>
            <person name="Ral J.P."/>
            <person name="Riano-Pachon D.M."/>
            <person name="Riekhof W."/>
            <person name="Rymarquis L."/>
            <person name="Schroda M."/>
            <person name="Stern D."/>
            <person name="Umen J."/>
            <person name="Willows R."/>
            <person name="Wilson N."/>
            <person name="Zimmer S.L."/>
            <person name="Allmer J."/>
            <person name="Balk J."/>
            <person name="Bisova K."/>
            <person name="Chen C.J."/>
            <person name="Elias M."/>
            <person name="Gendler K."/>
            <person name="Hauser C."/>
            <person name="Lamb M.R."/>
            <person name="Ledford H."/>
            <person name="Long J.C."/>
            <person name="Minagawa J."/>
            <person name="Page M.D."/>
            <person name="Pan J."/>
            <person name="Pootakham W."/>
            <person name="Roje S."/>
            <person name="Rose A."/>
            <person name="Stahlberg E."/>
            <person name="Terauchi A.M."/>
            <person name="Yang P."/>
            <person name="Ball S."/>
            <person name="Bowler C."/>
            <person name="Dieckmann C.L."/>
            <person name="Gladyshev V.N."/>
            <person name="Green P."/>
            <person name="Jorgensen R."/>
            <person name="Mayfield S."/>
            <person name="Mueller-Roeber B."/>
            <person name="Rajamani S."/>
            <person name="Sayre R.T."/>
            <person name="Brokstein P."/>
            <person name="Dubchak I."/>
            <person name="Goodstein D."/>
            <person name="Hornick L."/>
            <person name="Huang Y.W."/>
            <person name="Jhaveri J."/>
            <person name="Luo Y."/>
            <person name="Martinez D."/>
            <person name="Ngau W.C."/>
            <person name="Otillar B."/>
            <person name="Poliakov A."/>
            <person name="Porter A."/>
            <person name="Szajkowski L."/>
            <person name="Werner G."/>
            <person name="Zhou K."/>
            <person name="Grigoriev I.V."/>
            <person name="Rokhsar D.S."/>
            <person name="Grossman A.R."/>
        </authorList>
    </citation>
    <scope>NUCLEOTIDE SEQUENCE [LARGE SCALE GENOMIC DNA]</scope>
    <source>
        <strain evidence="8">CC-503</strain>
    </source>
</reference>
<dbReference type="OrthoDB" id="10256309at2759"/>
<feature type="region of interest" description="Disordered" evidence="5">
    <location>
        <begin position="1"/>
        <end position="51"/>
    </location>
</feature>
<feature type="compositionally biased region" description="Polar residues" evidence="5">
    <location>
        <begin position="23"/>
        <end position="38"/>
    </location>
</feature>
<dbReference type="PANTHER" id="PTHR11142">
    <property type="entry name" value="PSEUDOURIDYLATE SYNTHASE"/>
    <property type="match status" value="1"/>
</dbReference>
<comment type="similarity">
    <text evidence="1">Belongs to the tRNA pseudouridine synthase TruA family.</text>
</comment>
<evidence type="ECO:0000256" key="2">
    <source>
        <dbReference type="ARBA" id="ARBA00022694"/>
    </source>
</evidence>
<dbReference type="GO" id="GO:0009982">
    <property type="term" value="F:pseudouridine synthase activity"/>
    <property type="evidence" value="ECO:0000318"/>
    <property type="project" value="GO_Central"/>
</dbReference>
<accession>A0A2K3CSL6</accession>